<sequence length="169" mass="19103">MVSRRVRNYLGVFLVWLLLVLVLVSAGVISLPIPAPSPDSYDHATVTIHDENGTRLGSVDARVADTTHKRYIGLSDTEHLPRDEGMLFTYDAAQNHTYVMREMSFPIDIVYIGADDRITSIHHAPKPPEGADGNEYQYPGYGQYVLEVNHHWTTERDVEVGDRVRIENE</sequence>
<dbReference type="GeneID" id="71928138"/>
<gene>
    <name evidence="1" type="ORF">MW046_08785</name>
</gene>
<proteinExistence type="predicted"/>
<name>A0A8T9ZZ61_9EURY</name>
<dbReference type="RefSeq" id="WP_247992739.1">
    <property type="nucleotide sequence ID" value="NZ_CP096019.1"/>
</dbReference>
<dbReference type="KEGG" id="haad:MW046_08785"/>
<dbReference type="Pfam" id="PF02643">
    <property type="entry name" value="DUF192"/>
    <property type="match status" value="1"/>
</dbReference>
<dbReference type="InterPro" id="IPR003795">
    <property type="entry name" value="DUF192"/>
</dbReference>
<organism evidence="1 2">
    <name type="scientific">Halocatena salina</name>
    <dbReference type="NCBI Taxonomy" id="2934340"/>
    <lineage>
        <taxon>Archaea</taxon>
        <taxon>Methanobacteriati</taxon>
        <taxon>Methanobacteriota</taxon>
        <taxon>Stenosarchaea group</taxon>
        <taxon>Halobacteria</taxon>
        <taxon>Halobacteriales</taxon>
        <taxon>Natronomonadaceae</taxon>
        <taxon>Halocatena</taxon>
    </lineage>
</organism>
<accession>A0A8T9ZZ61</accession>
<reference evidence="1" key="1">
    <citation type="submission" date="2022-04" db="EMBL/GenBank/DDBJ databases">
        <title>Halocatena sp. nov., isolated from a salt lake.</title>
        <authorList>
            <person name="Cui H.-L."/>
        </authorList>
    </citation>
    <scope>NUCLEOTIDE SEQUENCE</scope>
    <source>
        <strain evidence="1">AD-1</strain>
    </source>
</reference>
<evidence type="ECO:0000313" key="2">
    <source>
        <dbReference type="Proteomes" id="UP000831768"/>
    </source>
</evidence>
<dbReference type="Proteomes" id="UP000831768">
    <property type="component" value="Chromosome"/>
</dbReference>
<dbReference type="InterPro" id="IPR038695">
    <property type="entry name" value="Saro_0823-like_sf"/>
</dbReference>
<evidence type="ECO:0000313" key="1">
    <source>
        <dbReference type="EMBL" id="UPM42061.1"/>
    </source>
</evidence>
<protein>
    <submittedName>
        <fullName evidence="1">DUF192 domain-containing protein</fullName>
    </submittedName>
</protein>
<dbReference type="EMBL" id="CP096019">
    <property type="protein sequence ID" value="UPM42061.1"/>
    <property type="molecule type" value="Genomic_DNA"/>
</dbReference>
<keyword evidence="2" id="KW-1185">Reference proteome</keyword>
<dbReference type="PANTHER" id="PTHR37953:SF1">
    <property type="entry name" value="UPF0127 PROTEIN MJ1496"/>
    <property type="match status" value="1"/>
</dbReference>
<dbReference type="Gene3D" id="2.60.120.1140">
    <property type="entry name" value="Protein of unknown function DUF192"/>
    <property type="match status" value="1"/>
</dbReference>
<dbReference type="AlphaFoldDB" id="A0A8T9ZZ61"/>
<dbReference type="PANTHER" id="PTHR37953">
    <property type="entry name" value="UPF0127 PROTEIN MJ1496"/>
    <property type="match status" value="1"/>
</dbReference>